<dbReference type="Gene3D" id="3.40.50.300">
    <property type="entry name" value="P-loop containing nucleotide triphosphate hydrolases"/>
    <property type="match status" value="1"/>
</dbReference>
<proteinExistence type="predicted"/>
<protein>
    <submittedName>
        <fullName evidence="1">Unannotated protein</fullName>
    </submittedName>
</protein>
<organism evidence="1">
    <name type="scientific">freshwater metagenome</name>
    <dbReference type="NCBI Taxonomy" id="449393"/>
    <lineage>
        <taxon>unclassified sequences</taxon>
        <taxon>metagenomes</taxon>
        <taxon>ecological metagenomes</taxon>
    </lineage>
</organism>
<dbReference type="AlphaFoldDB" id="A0A6J6M3R5"/>
<name>A0A6J6M3R5_9ZZZZ</name>
<accession>A0A6J6M3R5</accession>
<dbReference type="EMBL" id="CAEZWW010000044">
    <property type="protein sequence ID" value="CAB4668800.1"/>
    <property type="molecule type" value="Genomic_DNA"/>
</dbReference>
<evidence type="ECO:0000313" key="1">
    <source>
        <dbReference type="EMBL" id="CAB4668800.1"/>
    </source>
</evidence>
<gene>
    <name evidence="1" type="ORF">UFOPK2310_00497</name>
</gene>
<sequence length="408" mass="42131">MTVIILAAAGYAGESALVAGAPAAGITVARRSLDAADLLAAAVTDPNMPIVLNGHVPRISPDIVVRLLAGKRTVIGLSSDETESHLLRVLGVNRIVQIQSAAELTMRAVAAEILHGAAGVWDTGNWQHAVLDSGRGVSPPLGNTVAVWGPAGAPGRTSIAIALADEFSREGSRTCLVDADTYAPAICFNLGIIDDSNGIVVACRNADNGTLNIRSLQLSASVLRGKLQVLGGIPRTERWPDLRHSALTSVWEIARSTFDKTVIDVGPCIEDEGGVVQHGGGSLLSSRRNAAAITGLTAADVVVAVTRDDPLAISRLISQLPTVTQIGVNASVVVALIRSRDRRSGSSALAALQDVGHNLPVVTIPFDAGGYRKAMAQGALLAEVAPRSPAIKGVKVLSKALAMAMAGR</sequence>
<dbReference type="SUPFAM" id="SSF52540">
    <property type="entry name" value="P-loop containing nucleoside triphosphate hydrolases"/>
    <property type="match status" value="1"/>
</dbReference>
<reference evidence="1" key="1">
    <citation type="submission" date="2020-05" db="EMBL/GenBank/DDBJ databases">
        <authorList>
            <person name="Chiriac C."/>
            <person name="Salcher M."/>
            <person name="Ghai R."/>
            <person name="Kavagutti S V."/>
        </authorList>
    </citation>
    <scope>NUCLEOTIDE SEQUENCE</scope>
</reference>
<dbReference type="InterPro" id="IPR027417">
    <property type="entry name" value="P-loop_NTPase"/>
</dbReference>